<evidence type="ECO:0000313" key="2">
    <source>
        <dbReference type="Proteomes" id="UP000002197"/>
    </source>
</evidence>
<dbReference type="RefSeq" id="WP_011199153.1">
    <property type="nucleotide sequence ID" value="NC_006297.1"/>
</dbReference>
<dbReference type="AlphaFoldDB" id="Q64MD9"/>
<keyword evidence="1" id="KW-0614">Plasmid</keyword>
<proteinExistence type="predicted"/>
<name>Q64MD9_BACFR</name>
<accession>Q64MD9</accession>
<dbReference type="EMBL" id="AP006842">
    <property type="protein sequence ID" value="BAD51348.1"/>
    <property type="molecule type" value="Genomic_DNA"/>
</dbReference>
<protein>
    <submittedName>
        <fullName evidence="1">Uncharacterized protein</fullName>
    </submittedName>
</protein>
<sequence length="102" mass="11836">MGRDEIFAHGRLAPEPFIVEKAILKVKLINRVWGKRMNLICIFEKEDGELFSAVAWRKGHSYSPRKSDIDFSEVSNNTFWECEFSITRNGQNSLWLSAKEIT</sequence>
<evidence type="ECO:0000313" key="1">
    <source>
        <dbReference type="EMBL" id="BAD51348.1"/>
    </source>
</evidence>
<reference evidence="1 2" key="1">
    <citation type="journal article" date="2004" name="Proc. Natl. Acad. Sci. U.S.A.">
        <title>Genomic analysis of Bacteroides fragilis reveals extensive DNA inversions regulating cell surface adaptation.</title>
        <authorList>
            <person name="Kuwahara T."/>
            <person name="Yamashita A."/>
            <person name="Hirakawa H."/>
            <person name="Nakayama H."/>
            <person name="Toh H."/>
            <person name="Okada N."/>
            <person name="Kuhara S."/>
            <person name="Hattori M."/>
            <person name="Hayashi T."/>
            <person name="Ohnishi Y."/>
        </authorList>
    </citation>
    <scope>NUCLEOTIDE SEQUENCE [LARGE SCALE GENOMIC DNA]</scope>
    <source>
        <strain evidence="1 2">YCH46</strain>
        <plasmid evidence="2">Plasmid pBFY46</plasmid>
    </source>
</reference>
<organism evidence="1 2">
    <name type="scientific">Bacteroides fragilis (strain YCH46)</name>
    <dbReference type="NCBI Taxonomy" id="295405"/>
    <lineage>
        <taxon>Bacteria</taxon>
        <taxon>Pseudomonadati</taxon>
        <taxon>Bacteroidota</taxon>
        <taxon>Bacteroidia</taxon>
        <taxon>Bacteroidales</taxon>
        <taxon>Bacteroidaceae</taxon>
        <taxon>Bacteroides</taxon>
    </lineage>
</organism>
<geneLocation type="plasmid" evidence="1 2">
    <name>pBFY46</name>
</geneLocation>
<dbReference type="KEGG" id="bfr:BFp0021"/>
<dbReference type="Proteomes" id="UP000002197">
    <property type="component" value="Plasmid pBFY46"/>
</dbReference>
<gene>
    <name evidence="1" type="ordered locus">BFp0021</name>
</gene>
<dbReference type="HOGENOM" id="CLU_2056620_0_0_10"/>